<keyword evidence="7" id="KW-1185">Reference proteome</keyword>
<feature type="domain" description="HTH luxR-type" evidence="5">
    <location>
        <begin position="136"/>
        <end position="201"/>
    </location>
</feature>
<reference evidence="6" key="1">
    <citation type="submission" date="2019-12" db="EMBL/GenBank/DDBJ databases">
        <title>Actinomadura physcomitrii sp. nov., a novel actinomycete isolated from moss [Physcomitrium sphaericum (Ludw) Fuernr].</title>
        <authorList>
            <person name="Zhuang X."/>
        </authorList>
    </citation>
    <scope>NUCLEOTIDE SEQUENCE [LARGE SCALE GENOMIC DNA]</scope>
    <source>
        <strain evidence="6">LD22</strain>
    </source>
</reference>
<dbReference type="GO" id="GO:0003677">
    <property type="term" value="F:DNA binding"/>
    <property type="evidence" value="ECO:0007669"/>
    <property type="project" value="UniProtKB-KW"/>
</dbReference>
<evidence type="ECO:0000256" key="1">
    <source>
        <dbReference type="ARBA" id="ARBA00023015"/>
    </source>
</evidence>
<feature type="compositionally biased region" description="Basic and acidic residues" evidence="4">
    <location>
        <begin position="14"/>
        <end position="29"/>
    </location>
</feature>
<dbReference type="InterPro" id="IPR000792">
    <property type="entry name" value="Tscrpt_reg_LuxR_C"/>
</dbReference>
<dbReference type="SMART" id="SM00421">
    <property type="entry name" value="HTH_LUXR"/>
    <property type="match status" value="1"/>
</dbReference>
<proteinExistence type="predicted"/>
<evidence type="ECO:0000256" key="2">
    <source>
        <dbReference type="ARBA" id="ARBA00023125"/>
    </source>
</evidence>
<evidence type="ECO:0000313" key="6">
    <source>
        <dbReference type="EMBL" id="MWA05977.1"/>
    </source>
</evidence>
<accession>A0A6I4MQ28</accession>
<comment type="caution">
    <text evidence="6">The sequence shown here is derived from an EMBL/GenBank/DDBJ whole genome shotgun (WGS) entry which is preliminary data.</text>
</comment>
<keyword evidence="3" id="KW-0804">Transcription</keyword>
<feature type="compositionally biased region" description="Low complexity" evidence="4">
    <location>
        <begin position="47"/>
        <end position="58"/>
    </location>
</feature>
<dbReference type="InterPro" id="IPR036388">
    <property type="entry name" value="WH-like_DNA-bd_sf"/>
</dbReference>
<gene>
    <name evidence="6" type="ORF">F8568_037625</name>
</gene>
<dbReference type="SUPFAM" id="SSF46894">
    <property type="entry name" value="C-terminal effector domain of the bipartite response regulators"/>
    <property type="match status" value="1"/>
</dbReference>
<dbReference type="CDD" id="cd06170">
    <property type="entry name" value="LuxR_C_like"/>
    <property type="match status" value="1"/>
</dbReference>
<dbReference type="PROSITE" id="PS50043">
    <property type="entry name" value="HTH_LUXR_2"/>
    <property type="match status" value="1"/>
</dbReference>
<dbReference type="Gene3D" id="1.10.10.10">
    <property type="entry name" value="Winged helix-like DNA-binding domain superfamily/Winged helix DNA-binding domain"/>
    <property type="match status" value="1"/>
</dbReference>
<dbReference type="AlphaFoldDB" id="A0A6I4MQ28"/>
<organism evidence="6 7">
    <name type="scientific">Actinomadura physcomitrii</name>
    <dbReference type="NCBI Taxonomy" id="2650748"/>
    <lineage>
        <taxon>Bacteria</taxon>
        <taxon>Bacillati</taxon>
        <taxon>Actinomycetota</taxon>
        <taxon>Actinomycetes</taxon>
        <taxon>Streptosporangiales</taxon>
        <taxon>Thermomonosporaceae</taxon>
        <taxon>Actinomadura</taxon>
    </lineage>
</organism>
<name>A0A6I4MQ28_9ACTN</name>
<dbReference type="PANTHER" id="PTHR44688:SF16">
    <property type="entry name" value="DNA-BINDING TRANSCRIPTIONAL ACTIVATOR DEVR_DOSR"/>
    <property type="match status" value="1"/>
</dbReference>
<dbReference type="PROSITE" id="PS00622">
    <property type="entry name" value="HTH_LUXR_1"/>
    <property type="match status" value="1"/>
</dbReference>
<feature type="region of interest" description="Disordered" evidence="4">
    <location>
        <begin position="1"/>
        <end position="79"/>
    </location>
</feature>
<dbReference type="Pfam" id="PF00196">
    <property type="entry name" value="GerE"/>
    <property type="match status" value="1"/>
</dbReference>
<evidence type="ECO:0000256" key="3">
    <source>
        <dbReference type="ARBA" id="ARBA00023163"/>
    </source>
</evidence>
<keyword evidence="2" id="KW-0238">DNA-binding</keyword>
<dbReference type="Proteomes" id="UP000462055">
    <property type="component" value="Unassembled WGS sequence"/>
</dbReference>
<dbReference type="InterPro" id="IPR016032">
    <property type="entry name" value="Sig_transdc_resp-reg_C-effctor"/>
</dbReference>
<protein>
    <recommendedName>
        <fullName evidence="5">HTH luxR-type domain-containing protein</fullName>
    </recommendedName>
</protein>
<feature type="compositionally biased region" description="Basic residues" evidence="4">
    <location>
        <begin position="59"/>
        <end position="72"/>
    </location>
</feature>
<evidence type="ECO:0000256" key="4">
    <source>
        <dbReference type="SAM" id="MobiDB-lite"/>
    </source>
</evidence>
<sequence length="202" mass="21451">MAGHLGRARGAAEPARRDGRGARRLRDAAAVRGPPVGRPRPHALGWARQPAPRTARAAHGGRRSRRDPPHRRAGGERGARFAAVPGHGHLELARLCTVRRGPGDVRAAAAHRETALGLAERLGMAPLADKARALADAGGPGPLSARERQVAALIAEGLTNRQIAGRLHLSERTVENHISHILDKLGVGNRTLVASWHRRTGA</sequence>
<keyword evidence="1" id="KW-0805">Transcription regulation</keyword>
<evidence type="ECO:0000313" key="7">
    <source>
        <dbReference type="Proteomes" id="UP000462055"/>
    </source>
</evidence>
<dbReference type="PANTHER" id="PTHR44688">
    <property type="entry name" value="DNA-BINDING TRANSCRIPTIONAL ACTIVATOR DEVR_DOSR"/>
    <property type="match status" value="1"/>
</dbReference>
<evidence type="ECO:0000259" key="5">
    <source>
        <dbReference type="PROSITE" id="PS50043"/>
    </source>
</evidence>
<dbReference type="GO" id="GO:0006355">
    <property type="term" value="P:regulation of DNA-templated transcription"/>
    <property type="evidence" value="ECO:0007669"/>
    <property type="project" value="InterPro"/>
</dbReference>
<dbReference type="PRINTS" id="PR00038">
    <property type="entry name" value="HTHLUXR"/>
</dbReference>
<dbReference type="EMBL" id="WBMS02000044">
    <property type="protein sequence ID" value="MWA05977.1"/>
    <property type="molecule type" value="Genomic_DNA"/>
</dbReference>